<feature type="domain" description="CBS" evidence="2">
    <location>
        <begin position="40"/>
        <end position="100"/>
    </location>
</feature>
<evidence type="ECO:0000256" key="1">
    <source>
        <dbReference type="PROSITE-ProRule" id="PRU00703"/>
    </source>
</evidence>
<dbReference type="SUPFAM" id="SSF54631">
    <property type="entry name" value="CBS-domain pair"/>
    <property type="match status" value="1"/>
</dbReference>
<dbReference type="EMBL" id="QPJY01000001">
    <property type="protein sequence ID" value="RCX33379.1"/>
    <property type="molecule type" value="Genomic_DNA"/>
</dbReference>
<keyword evidence="4" id="KW-1185">Reference proteome</keyword>
<keyword evidence="1" id="KW-0129">CBS domain</keyword>
<proteinExistence type="predicted"/>
<dbReference type="OrthoDB" id="5295117at2"/>
<dbReference type="SMART" id="SM00116">
    <property type="entry name" value="CBS"/>
    <property type="match status" value="1"/>
</dbReference>
<gene>
    <name evidence="3" type="ORF">DFQ59_101680</name>
</gene>
<dbReference type="InterPro" id="IPR046342">
    <property type="entry name" value="CBS_dom_sf"/>
</dbReference>
<sequence length="206" mass="22556">MVEFYKRLVSKPLPAGTPVYRADRVLSGTVTLESPALDVMTDLKRVKVVTITADANLDDAINRMVCAGVRMLLVVDRDDAVMGVLTSRDLSGERPVEYASRERVARESIRVGDIMTPREQMEVLCMDDVERSRVGDLVETLRLAGRQHAVVVEKAGIAGQMAIRGIFSVTRIGRQLGVEIQPTGLVQSFAELEMVMNASTLRAAAV</sequence>
<evidence type="ECO:0000313" key="4">
    <source>
        <dbReference type="Proteomes" id="UP000252707"/>
    </source>
</evidence>
<evidence type="ECO:0000259" key="2">
    <source>
        <dbReference type="PROSITE" id="PS51371"/>
    </source>
</evidence>
<organism evidence="3 4">
    <name type="scientific">Thioalbus denitrificans</name>
    <dbReference type="NCBI Taxonomy" id="547122"/>
    <lineage>
        <taxon>Bacteria</taxon>
        <taxon>Pseudomonadati</taxon>
        <taxon>Pseudomonadota</taxon>
        <taxon>Gammaproteobacteria</taxon>
        <taxon>Chromatiales</taxon>
        <taxon>Ectothiorhodospiraceae</taxon>
        <taxon>Thioalbus</taxon>
    </lineage>
</organism>
<dbReference type="InterPro" id="IPR000644">
    <property type="entry name" value="CBS_dom"/>
</dbReference>
<protein>
    <submittedName>
        <fullName evidence="3">CBS domain protein</fullName>
    </submittedName>
</protein>
<dbReference type="PROSITE" id="PS51371">
    <property type="entry name" value="CBS"/>
    <property type="match status" value="1"/>
</dbReference>
<dbReference type="Pfam" id="PF00571">
    <property type="entry name" value="CBS"/>
    <property type="match status" value="1"/>
</dbReference>
<accession>A0A369CHH6</accession>
<name>A0A369CHH6_9GAMM</name>
<dbReference type="AlphaFoldDB" id="A0A369CHH6"/>
<comment type="caution">
    <text evidence="3">The sequence shown here is derived from an EMBL/GenBank/DDBJ whole genome shotgun (WGS) entry which is preliminary data.</text>
</comment>
<dbReference type="Proteomes" id="UP000252707">
    <property type="component" value="Unassembled WGS sequence"/>
</dbReference>
<evidence type="ECO:0000313" key="3">
    <source>
        <dbReference type="EMBL" id="RCX33379.1"/>
    </source>
</evidence>
<reference evidence="3 4" key="1">
    <citation type="submission" date="2018-07" db="EMBL/GenBank/DDBJ databases">
        <title>Genomic Encyclopedia of Type Strains, Phase IV (KMG-IV): sequencing the most valuable type-strain genomes for metagenomic binning, comparative biology and taxonomic classification.</title>
        <authorList>
            <person name="Goeker M."/>
        </authorList>
    </citation>
    <scope>NUCLEOTIDE SEQUENCE [LARGE SCALE GENOMIC DNA]</scope>
    <source>
        <strain evidence="3 4">DSM 26407</strain>
    </source>
</reference>
<dbReference type="Gene3D" id="3.10.580.10">
    <property type="entry name" value="CBS-domain"/>
    <property type="match status" value="1"/>
</dbReference>